<feature type="domain" description="ATPase AAA-type core" evidence="2">
    <location>
        <begin position="436"/>
        <end position="547"/>
    </location>
</feature>
<feature type="compositionally biased region" description="Low complexity" evidence="1">
    <location>
        <begin position="163"/>
        <end position="175"/>
    </location>
</feature>
<dbReference type="SUPFAM" id="SSF52540">
    <property type="entry name" value="P-loop containing nucleoside triphosphate hydrolases"/>
    <property type="match status" value="1"/>
</dbReference>
<feature type="compositionally biased region" description="Low complexity" evidence="1">
    <location>
        <begin position="378"/>
        <end position="390"/>
    </location>
</feature>
<dbReference type="Pfam" id="PF00004">
    <property type="entry name" value="AAA"/>
    <property type="match status" value="1"/>
</dbReference>
<dbReference type="RefSeq" id="XP_056036176.1">
    <property type="nucleotide sequence ID" value="XM_056181088.1"/>
</dbReference>
<dbReference type="KEGG" id="som:SOMG_02296"/>
<dbReference type="PANTHER" id="PTHR23389:SF21">
    <property type="entry name" value="ATPASE FAMILY AAA DOMAIN-CONTAINING PROTEIN 5"/>
    <property type="match status" value="1"/>
</dbReference>
<sequence length="925" mass="104004">MQIVGYLSANSQEDTNPDAQHVSSSEEKNAVVRRQTMPQTTSTNEKELTRSHSLGARRPRRAKSLHKEQNYMRRFLDKDSAFDYEEESFDSTTDEPCFLVKWNISATLGRKIQEVLQPSSNVEASVLSNGEGSTVDEESLMKSTKNGESDLDRPSSAKPVQPTRSFSFSTNTSTANSTQNVTYHPFFTTSTKRKQTDDVEDETKFLKSYLESGKVIKLKDPLWPSPEIQTDFLPPMYADDIKLPFSKKSHSNDRSTSLTLPSYSDVFSHALKDIDSSVIETPKQEIIQTTMEKLHCFASESLGFTPLPFVEKVISNISSKELLSANNNLKNYLWTVKYSPKNSSDSCASPDCISKIEDWLRSCKLSKPAAPAHINEKSATISRSSTTQSRTSEKSSNDSLSESEFEPDIITDDEENSTSTSRKKLKLSVSQCPNWMVVVGPNGIGKTASIYGICHELNFQIVEIHPGMRRSGRELLERIGELTQSHVVGRSKEKESSNTLILLEEVDIIFQEDRGFWQAVTALIEKSKRPVAMTCNQTDFLPSLFLQEDHIVEFQQLPLAALADYLSSVLFSERAIVSRSVVESLIQKSGPDLRCMLMQLNFWCLTDTMDPLRSDDDNNPQDVPTVEASVSAFDDGIGIFNDRIQSGESLLQTYSEEQNGDLGILLLPNTVNWRKPPRPQTFHNSESFLNQLNKSFEYADSLSQIDACFSNQSSIYETYDLLYDSASFHDIDQDTRDRVKLNYSDYLTGFPIITDPSKSNASPELHEVQLKYPMLNFLLGLYEYKDSPIITILPTPLKRVPLYLGVLASKISYKTDPDEVYNALSFFSLSDSHSSLFFPPNSIDRTNDILITEVAPYVRAMARFDRLRLNAFNLLLSSKGRSASHFSGGLSTRLLRNLGFTNEKLQYLGIDGGRILSTWLSSESI</sequence>
<dbReference type="Gene3D" id="3.40.50.300">
    <property type="entry name" value="P-loop containing nucleotide triphosphate hydrolases"/>
    <property type="match status" value="1"/>
</dbReference>
<dbReference type="PANTHER" id="PTHR23389">
    <property type="entry name" value="CHROMOSOME TRANSMISSION FIDELITY FACTOR 18"/>
    <property type="match status" value="1"/>
</dbReference>
<feature type="region of interest" description="Disordered" evidence="1">
    <location>
        <begin position="374"/>
        <end position="423"/>
    </location>
</feature>
<feature type="compositionally biased region" description="Basic residues" evidence="1">
    <location>
        <begin position="55"/>
        <end position="64"/>
    </location>
</feature>
<dbReference type="InterPro" id="IPR003959">
    <property type="entry name" value="ATPase_AAA_core"/>
</dbReference>
<dbReference type="GO" id="GO:0005524">
    <property type="term" value="F:ATP binding"/>
    <property type="evidence" value="ECO:0007669"/>
    <property type="project" value="InterPro"/>
</dbReference>
<feature type="region of interest" description="Disordered" evidence="1">
    <location>
        <begin position="1"/>
        <end position="69"/>
    </location>
</feature>
<dbReference type="Proteomes" id="UP001212411">
    <property type="component" value="Chromosome 1"/>
</dbReference>
<keyword evidence="4" id="KW-1185">Reference proteome</keyword>
<accession>A0AAE9WC38</accession>
<evidence type="ECO:0000256" key="1">
    <source>
        <dbReference type="SAM" id="MobiDB-lite"/>
    </source>
</evidence>
<proteinExistence type="predicted"/>
<feature type="compositionally biased region" description="Acidic residues" evidence="1">
    <location>
        <begin position="401"/>
        <end position="416"/>
    </location>
</feature>
<dbReference type="GO" id="GO:0016887">
    <property type="term" value="F:ATP hydrolysis activity"/>
    <property type="evidence" value="ECO:0007669"/>
    <property type="project" value="InterPro"/>
</dbReference>
<evidence type="ECO:0000313" key="4">
    <source>
        <dbReference type="Proteomes" id="UP001212411"/>
    </source>
</evidence>
<feature type="region of interest" description="Disordered" evidence="1">
    <location>
        <begin position="124"/>
        <end position="175"/>
    </location>
</feature>
<reference evidence="3 4" key="1">
    <citation type="journal article" date="2023" name="G3 (Bethesda)">
        <title>A high-quality reference genome for the fission yeast Schizosaccharomyces osmophilus.</title>
        <authorList>
            <person name="Jia G.S."/>
            <person name="Zhang W.C."/>
            <person name="Liang Y."/>
            <person name="Liu X.H."/>
            <person name="Rhind N."/>
            <person name="Pidoux A."/>
            <person name="Brysch-Herzberg M."/>
            <person name="Du L.L."/>
        </authorList>
    </citation>
    <scope>NUCLEOTIDE SEQUENCE [LARGE SCALE GENOMIC DNA]</scope>
    <source>
        <strain evidence="3 4">CBS 15793</strain>
    </source>
</reference>
<name>A0AAE9WC38_9SCHI</name>
<dbReference type="GO" id="GO:0005634">
    <property type="term" value="C:nucleus"/>
    <property type="evidence" value="ECO:0007669"/>
    <property type="project" value="TreeGrafter"/>
</dbReference>
<evidence type="ECO:0000313" key="3">
    <source>
        <dbReference type="EMBL" id="WBW71933.1"/>
    </source>
</evidence>
<evidence type="ECO:0000259" key="2">
    <source>
        <dbReference type="Pfam" id="PF00004"/>
    </source>
</evidence>
<feature type="compositionally biased region" description="Basic and acidic residues" evidence="1">
    <location>
        <begin position="145"/>
        <end position="155"/>
    </location>
</feature>
<organism evidence="3 4">
    <name type="scientific">Schizosaccharomyces osmophilus</name>
    <dbReference type="NCBI Taxonomy" id="2545709"/>
    <lineage>
        <taxon>Eukaryota</taxon>
        <taxon>Fungi</taxon>
        <taxon>Dikarya</taxon>
        <taxon>Ascomycota</taxon>
        <taxon>Taphrinomycotina</taxon>
        <taxon>Schizosaccharomycetes</taxon>
        <taxon>Schizosaccharomycetales</taxon>
        <taxon>Schizosaccharomycetaceae</taxon>
        <taxon>Schizosaccharomyces</taxon>
    </lineage>
</organism>
<dbReference type="InterPro" id="IPR027417">
    <property type="entry name" value="P-loop_NTPase"/>
</dbReference>
<protein>
    <submittedName>
        <fullName evidence="3">DNA replication factor C complex subunit Elg1</fullName>
    </submittedName>
</protein>
<dbReference type="EMBL" id="CP115611">
    <property type="protein sequence ID" value="WBW71933.1"/>
    <property type="molecule type" value="Genomic_DNA"/>
</dbReference>
<dbReference type="GeneID" id="80875777"/>
<dbReference type="GO" id="GO:0003677">
    <property type="term" value="F:DNA binding"/>
    <property type="evidence" value="ECO:0007669"/>
    <property type="project" value="TreeGrafter"/>
</dbReference>
<gene>
    <name evidence="3" type="primary">elg1</name>
    <name evidence="3" type="ORF">SOMG_02296</name>
</gene>
<dbReference type="AlphaFoldDB" id="A0AAE9WC38"/>
<feature type="compositionally biased region" description="Polar residues" evidence="1">
    <location>
        <begin position="8"/>
        <end position="23"/>
    </location>
</feature>